<organism evidence="6 7">
    <name type="scientific">Litoribacillus peritrichatus</name>
    <dbReference type="NCBI Taxonomy" id="718191"/>
    <lineage>
        <taxon>Bacteria</taxon>
        <taxon>Pseudomonadati</taxon>
        <taxon>Pseudomonadota</taxon>
        <taxon>Gammaproteobacteria</taxon>
        <taxon>Oceanospirillales</taxon>
        <taxon>Oceanospirillaceae</taxon>
        <taxon>Litoribacillus</taxon>
    </lineage>
</organism>
<comment type="caution">
    <text evidence="6">The sequence shown here is derived from an EMBL/GenBank/DDBJ whole genome shotgun (WGS) entry which is preliminary data.</text>
</comment>
<dbReference type="InterPro" id="IPR006913">
    <property type="entry name" value="CENP-V/GFA"/>
</dbReference>
<dbReference type="Gene3D" id="3.90.1590.10">
    <property type="entry name" value="glutathione-dependent formaldehyde- activating enzyme (gfa)"/>
    <property type="match status" value="1"/>
</dbReference>
<evidence type="ECO:0000256" key="1">
    <source>
        <dbReference type="ARBA" id="ARBA00005495"/>
    </source>
</evidence>
<dbReference type="PANTHER" id="PTHR33337">
    <property type="entry name" value="GFA DOMAIN-CONTAINING PROTEIN"/>
    <property type="match status" value="1"/>
</dbReference>
<gene>
    <name evidence="6" type="ORF">GCM10022277_28780</name>
</gene>
<dbReference type="PANTHER" id="PTHR33337:SF40">
    <property type="entry name" value="CENP-V_GFA DOMAIN-CONTAINING PROTEIN-RELATED"/>
    <property type="match status" value="1"/>
</dbReference>
<evidence type="ECO:0000313" key="6">
    <source>
        <dbReference type="EMBL" id="GAA3930324.1"/>
    </source>
</evidence>
<dbReference type="PROSITE" id="PS51891">
    <property type="entry name" value="CENP_V_GFA"/>
    <property type="match status" value="1"/>
</dbReference>
<dbReference type="Proteomes" id="UP001501565">
    <property type="component" value="Unassembled WGS sequence"/>
</dbReference>
<evidence type="ECO:0000256" key="2">
    <source>
        <dbReference type="ARBA" id="ARBA00022723"/>
    </source>
</evidence>
<accession>A0ABP7MU86</accession>
<proteinExistence type="inferred from homology"/>
<dbReference type="InterPro" id="IPR011057">
    <property type="entry name" value="Mss4-like_sf"/>
</dbReference>
<dbReference type="Pfam" id="PF04828">
    <property type="entry name" value="GFA"/>
    <property type="match status" value="1"/>
</dbReference>
<evidence type="ECO:0000259" key="5">
    <source>
        <dbReference type="PROSITE" id="PS51891"/>
    </source>
</evidence>
<feature type="domain" description="CENP-V/GFA" evidence="5">
    <location>
        <begin position="7"/>
        <end position="125"/>
    </location>
</feature>
<keyword evidence="4" id="KW-0456">Lyase</keyword>
<dbReference type="RefSeq" id="WP_344799252.1">
    <property type="nucleotide sequence ID" value="NZ_BAABBN010000007.1"/>
</dbReference>
<reference evidence="7" key="1">
    <citation type="journal article" date="2019" name="Int. J. Syst. Evol. Microbiol.">
        <title>The Global Catalogue of Microorganisms (GCM) 10K type strain sequencing project: providing services to taxonomists for standard genome sequencing and annotation.</title>
        <authorList>
            <consortium name="The Broad Institute Genomics Platform"/>
            <consortium name="The Broad Institute Genome Sequencing Center for Infectious Disease"/>
            <person name="Wu L."/>
            <person name="Ma J."/>
        </authorList>
    </citation>
    <scope>NUCLEOTIDE SEQUENCE [LARGE SCALE GENOMIC DNA]</scope>
    <source>
        <strain evidence="7">JCM 17551</strain>
    </source>
</reference>
<evidence type="ECO:0000256" key="3">
    <source>
        <dbReference type="ARBA" id="ARBA00022833"/>
    </source>
</evidence>
<name>A0ABP7MU86_9GAMM</name>
<dbReference type="EMBL" id="BAABBN010000007">
    <property type="protein sequence ID" value="GAA3930324.1"/>
    <property type="molecule type" value="Genomic_DNA"/>
</dbReference>
<keyword evidence="3" id="KW-0862">Zinc</keyword>
<sequence length="143" mass="15774">MGVNKSYRGQCLCGSISYEVDQFDPKMAHCHCSMCRKFHGAAFATFGAAKKADFRWLSGESLLKTYQAKNGTNRQFCNECGSSLTFSGVEDDGSIVEIALGTLDTELPIQPDAHIYTKYGADWYQSGDDLPKFEEGRVSKSDS</sequence>
<evidence type="ECO:0000313" key="7">
    <source>
        <dbReference type="Proteomes" id="UP001501565"/>
    </source>
</evidence>
<protein>
    <submittedName>
        <fullName evidence="6">GFA family protein</fullName>
    </submittedName>
</protein>
<comment type="similarity">
    <text evidence="1">Belongs to the Gfa family.</text>
</comment>
<keyword evidence="2" id="KW-0479">Metal-binding</keyword>
<evidence type="ECO:0000256" key="4">
    <source>
        <dbReference type="ARBA" id="ARBA00023239"/>
    </source>
</evidence>
<dbReference type="SUPFAM" id="SSF51316">
    <property type="entry name" value="Mss4-like"/>
    <property type="match status" value="1"/>
</dbReference>
<keyword evidence="7" id="KW-1185">Reference proteome</keyword>